<dbReference type="Gene3D" id="2.40.70.10">
    <property type="entry name" value="Acid Proteases"/>
    <property type="match status" value="1"/>
</dbReference>
<organism evidence="4 5">
    <name type="scientific">Chenopodium quinoa</name>
    <name type="common">Quinoa</name>
    <dbReference type="NCBI Taxonomy" id="63459"/>
    <lineage>
        <taxon>Eukaryota</taxon>
        <taxon>Viridiplantae</taxon>
        <taxon>Streptophyta</taxon>
        <taxon>Embryophyta</taxon>
        <taxon>Tracheophyta</taxon>
        <taxon>Spermatophyta</taxon>
        <taxon>Magnoliopsida</taxon>
        <taxon>eudicotyledons</taxon>
        <taxon>Gunneridae</taxon>
        <taxon>Pentapetalae</taxon>
        <taxon>Caryophyllales</taxon>
        <taxon>Chenopodiaceae</taxon>
        <taxon>Chenopodioideae</taxon>
        <taxon>Atripliceae</taxon>
        <taxon>Chenopodium</taxon>
    </lineage>
</organism>
<dbReference type="Pfam" id="PF08284">
    <property type="entry name" value="RVP_2"/>
    <property type="match status" value="1"/>
</dbReference>
<dbReference type="InterPro" id="IPR021109">
    <property type="entry name" value="Peptidase_aspartic_dom_sf"/>
</dbReference>
<dbReference type="AlphaFoldDB" id="A0A803MRK9"/>
<evidence type="ECO:0000259" key="3">
    <source>
        <dbReference type="Pfam" id="PF03732"/>
    </source>
</evidence>
<feature type="compositionally biased region" description="Polar residues" evidence="2">
    <location>
        <begin position="265"/>
        <end position="289"/>
    </location>
</feature>
<dbReference type="InterPro" id="IPR032567">
    <property type="entry name" value="RTL1-rel"/>
</dbReference>
<protein>
    <recommendedName>
        <fullName evidence="3">Retrotransposon gag domain-containing protein</fullName>
    </recommendedName>
</protein>
<reference evidence="4" key="1">
    <citation type="journal article" date="2017" name="Nature">
        <title>The genome of Chenopodium quinoa.</title>
        <authorList>
            <person name="Jarvis D.E."/>
            <person name="Ho Y.S."/>
            <person name="Lightfoot D.J."/>
            <person name="Schmoeckel S.M."/>
            <person name="Li B."/>
            <person name="Borm T.J.A."/>
            <person name="Ohyanagi H."/>
            <person name="Mineta K."/>
            <person name="Michell C.T."/>
            <person name="Saber N."/>
            <person name="Kharbatia N.M."/>
            <person name="Rupper R.R."/>
            <person name="Sharp A.R."/>
            <person name="Dally N."/>
            <person name="Boughton B.A."/>
            <person name="Woo Y.H."/>
            <person name="Gao G."/>
            <person name="Schijlen E.G.W.M."/>
            <person name="Guo X."/>
            <person name="Momin A.A."/>
            <person name="Negrao S."/>
            <person name="Al-Babili S."/>
            <person name="Gehring C."/>
            <person name="Roessner U."/>
            <person name="Jung C."/>
            <person name="Murphy K."/>
            <person name="Arold S.T."/>
            <person name="Gojobori T."/>
            <person name="van der Linden C.G."/>
            <person name="van Loo E.N."/>
            <person name="Jellen E.N."/>
            <person name="Maughan P.J."/>
            <person name="Tester M."/>
        </authorList>
    </citation>
    <scope>NUCLEOTIDE SEQUENCE [LARGE SCALE GENOMIC DNA]</scope>
    <source>
        <strain evidence="4">cv. PI 614886</strain>
    </source>
</reference>
<keyword evidence="5" id="KW-1185">Reference proteome</keyword>
<proteinExistence type="predicted"/>
<reference evidence="4" key="2">
    <citation type="submission" date="2021-03" db="UniProtKB">
        <authorList>
            <consortium name="EnsemblPlants"/>
        </authorList>
    </citation>
    <scope>IDENTIFICATION</scope>
</reference>
<accession>A0A803MRK9</accession>
<feature type="region of interest" description="Disordered" evidence="2">
    <location>
        <begin position="265"/>
        <end position="309"/>
    </location>
</feature>
<evidence type="ECO:0000313" key="4">
    <source>
        <dbReference type="EnsemblPlants" id="AUR62033910-RA:cds"/>
    </source>
</evidence>
<dbReference type="Proteomes" id="UP000596660">
    <property type="component" value="Unplaced"/>
</dbReference>
<keyword evidence="1" id="KW-0175">Coiled coil</keyword>
<dbReference type="Gramene" id="AUR62033910-RA">
    <property type="protein sequence ID" value="AUR62033910-RA:cds"/>
    <property type="gene ID" value="AUR62033910"/>
</dbReference>
<dbReference type="CDD" id="cd00303">
    <property type="entry name" value="retropepsin_like"/>
    <property type="match status" value="1"/>
</dbReference>
<feature type="coiled-coil region" evidence="1">
    <location>
        <begin position="52"/>
        <end position="83"/>
    </location>
</feature>
<sequence length="636" mass="71042">MSCIAVATVVLKGSELANTVANISLSTVTLTLVSEQTCPTLITLAPTVSTRVGKMEEQIAALKSQLEAQNVATDQKFEELKQMMQSLSIGTYVTKHDERIPPPRFGYNPKLEFPKFDGSNARLWIKKCCKYFSLCKIPDDQKVDLASLYMLDKAENWVSSYLATRSNVDWHDFVIDLAARFRDDKGINVVEEFNKLQQHDSIENYVDDFENLRSIMVQVGYMLPDKYLLESFIGGLKSSLRPFVKAFKPQTISAAIEYARFQQESDSLNTSNRPKYTTTKPYQTLSTQNSSKPPLLPLPPTSPFLKTNTKPTPKTKFILADVRAEKIAKGLCYYYDAPYNRNHQCQFKEPQLFTVEVPGMDEEDIAAVTLTELEEVTDTDPLISLNALTGNQNFSIMRVKVTTMGKTLQVLIDLGSTHNFLDIHIADSIGCKSETIPDMAVTVADGNQLRCASMCKGFTWMLGGQLFTADVLLIPLGSCDMVLGVQWLSTLGSISWNFKQMTMRFSVHNDWVELKGIPSKRLKVSDKGLPDKFLNEAAQVCLIQVSQLSGEVPPGLVHVSGTEAGHCSELVQMKVTYADVFEDPSELPPLRGVMHLLWLREESAPAPMTPAAILDTKLDSDNIEHFLVHWKDTPAH</sequence>
<evidence type="ECO:0000256" key="1">
    <source>
        <dbReference type="SAM" id="Coils"/>
    </source>
</evidence>
<dbReference type="PANTHER" id="PTHR15503:SF40">
    <property type="match status" value="1"/>
</dbReference>
<dbReference type="OMA" id="FKWKIQG"/>
<dbReference type="Pfam" id="PF03732">
    <property type="entry name" value="Retrotrans_gag"/>
    <property type="match status" value="1"/>
</dbReference>
<name>A0A803MRK9_CHEQI</name>
<dbReference type="SUPFAM" id="SSF50630">
    <property type="entry name" value="Acid proteases"/>
    <property type="match status" value="1"/>
</dbReference>
<evidence type="ECO:0000256" key="2">
    <source>
        <dbReference type="SAM" id="MobiDB-lite"/>
    </source>
</evidence>
<dbReference type="PANTHER" id="PTHR15503">
    <property type="entry name" value="LDOC1 RELATED"/>
    <property type="match status" value="1"/>
</dbReference>
<dbReference type="InterPro" id="IPR005162">
    <property type="entry name" value="Retrotrans_gag_dom"/>
</dbReference>
<evidence type="ECO:0000313" key="5">
    <source>
        <dbReference type="Proteomes" id="UP000596660"/>
    </source>
</evidence>
<dbReference type="EnsemblPlants" id="AUR62033910-RA">
    <property type="protein sequence ID" value="AUR62033910-RA:cds"/>
    <property type="gene ID" value="AUR62033910"/>
</dbReference>
<feature type="domain" description="Retrotransposon gag" evidence="3">
    <location>
        <begin position="145"/>
        <end position="237"/>
    </location>
</feature>